<evidence type="ECO:0000256" key="4">
    <source>
        <dbReference type="ARBA" id="ARBA00023242"/>
    </source>
</evidence>
<evidence type="ECO:0000313" key="9">
    <source>
        <dbReference type="EMBL" id="KAJ8453370.1"/>
    </source>
</evidence>
<dbReference type="PANTHER" id="PTHR32263:SF19">
    <property type="entry name" value="OS03G0230300 PROTEIN"/>
    <property type="match status" value="1"/>
</dbReference>
<feature type="compositionally biased region" description="Polar residues" evidence="5">
    <location>
        <begin position="20"/>
        <end position="36"/>
    </location>
</feature>
<dbReference type="EMBL" id="JAKOGI010000001">
    <property type="protein sequence ID" value="KAJ8453370.1"/>
    <property type="molecule type" value="Genomic_DNA"/>
</dbReference>
<evidence type="ECO:0000256" key="1">
    <source>
        <dbReference type="ARBA" id="ARBA00004123"/>
    </source>
</evidence>
<accession>A0A9Q1L2C9</accession>
<dbReference type="PROSITE" id="PS51879">
    <property type="entry name" value="RST"/>
    <property type="match status" value="1"/>
</dbReference>
<evidence type="ECO:0000259" key="8">
    <source>
        <dbReference type="PROSITE" id="PS51879"/>
    </source>
</evidence>
<dbReference type="InterPro" id="IPR057823">
    <property type="entry name" value="WWE_RCD1"/>
</dbReference>
<evidence type="ECO:0000259" key="7">
    <source>
        <dbReference type="PROSITE" id="PS51059"/>
    </source>
</evidence>
<evidence type="ECO:0000313" key="10">
    <source>
        <dbReference type="Proteomes" id="UP001153076"/>
    </source>
</evidence>
<dbReference type="PROSITE" id="PS51059">
    <property type="entry name" value="PARP_CATALYTIC"/>
    <property type="match status" value="1"/>
</dbReference>
<dbReference type="InterPro" id="IPR004170">
    <property type="entry name" value="WWE_dom"/>
</dbReference>
<feature type="domain" description="RST" evidence="8">
    <location>
        <begin position="454"/>
        <end position="523"/>
    </location>
</feature>
<dbReference type="Pfam" id="PF23467">
    <property type="entry name" value="WWE_5"/>
    <property type="match status" value="1"/>
</dbReference>
<organism evidence="9 10">
    <name type="scientific">Carnegiea gigantea</name>
    <dbReference type="NCBI Taxonomy" id="171969"/>
    <lineage>
        <taxon>Eukaryota</taxon>
        <taxon>Viridiplantae</taxon>
        <taxon>Streptophyta</taxon>
        <taxon>Embryophyta</taxon>
        <taxon>Tracheophyta</taxon>
        <taxon>Spermatophyta</taxon>
        <taxon>Magnoliopsida</taxon>
        <taxon>eudicotyledons</taxon>
        <taxon>Gunneridae</taxon>
        <taxon>Pentapetalae</taxon>
        <taxon>Caryophyllales</taxon>
        <taxon>Cactineae</taxon>
        <taxon>Cactaceae</taxon>
        <taxon>Cactoideae</taxon>
        <taxon>Echinocereeae</taxon>
        <taxon>Carnegiea</taxon>
    </lineage>
</organism>
<comment type="caution">
    <text evidence="9">The sequence shown here is derived from an EMBL/GenBank/DDBJ whole genome shotgun (WGS) entry which is preliminary data.</text>
</comment>
<dbReference type="Proteomes" id="UP001153076">
    <property type="component" value="Unassembled WGS sequence"/>
</dbReference>
<dbReference type="SUPFAM" id="SSF56399">
    <property type="entry name" value="ADP-ribosylation"/>
    <property type="match status" value="1"/>
</dbReference>
<dbReference type="InterPro" id="IPR044964">
    <property type="entry name" value="RCD1/SRO1-5"/>
</dbReference>
<dbReference type="Pfam" id="PF00644">
    <property type="entry name" value="PARP"/>
    <property type="match status" value="1"/>
</dbReference>
<evidence type="ECO:0000259" key="6">
    <source>
        <dbReference type="PROSITE" id="PS50918"/>
    </source>
</evidence>
<evidence type="ECO:0008006" key="11">
    <source>
        <dbReference type="Google" id="ProtNLM"/>
    </source>
</evidence>
<gene>
    <name evidence="9" type="ORF">Cgig2_008254</name>
</gene>
<feature type="region of interest" description="Disordered" evidence="5">
    <location>
        <begin position="1"/>
        <end position="36"/>
    </location>
</feature>
<keyword evidence="2" id="KW-0217">Developmental protein</keyword>
<dbReference type="InterPro" id="IPR012317">
    <property type="entry name" value="Poly(ADP-ribose)pol_cat_dom"/>
</dbReference>
<keyword evidence="3" id="KW-0346">Stress response</keyword>
<comment type="subcellular location">
    <subcellularLocation>
        <location evidence="1">Nucleus</location>
    </subcellularLocation>
</comment>
<name>A0A9Q1L2C9_9CARY</name>
<dbReference type="GO" id="GO:0003950">
    <property type="term" value="F:NAD+ poly-ADP-ribosyltransferase activity"/>
    <property type="evidence" value="ECO:0007669"/>
    <property type="project" value="InterPro"/>
</dbReference>
<feature type="domain" description="PARP catalytic" evidence="7">
    <location>
        <begin position="241"/>
        <end position="460"/>
    </location>
</feature>
<feature type="compositionally biased region" description="Polar residues" evidence="5">
    <location>
        <begin position="216"/>
        <end position="226"/>
    </location>
</feature>
<dbReference type="GO" id="GO:0005634">
    <property type="term" value="C:nucleus"/>
    <property type="evidence" value="ECO:0007669"/>
    <property type="project" value="UniProtKB-SubCell"/>
</dbReference>
<keyword evidence="4" id="KW-0539">Nucleus</keyword>
<reference evidence="9" key="1">
    <citation type="submission" date="2022-04" db="EMBL/GenBank/DDBJ databases">
        <title>Carnegiea gigantea Genome sequencing and assembly v2.</title>
        <authorList>
            <person name="Copetti D."/>
            <person name="Sanderson M.J."/>
            <person name="Burquez A."/>
            <person name="Wojciechowski M.F."/>
        </authorList>
    </citation>
    <scope>NUCLEOTIDE SEQUENCE</scope>
    <source>
        <strain evidence="9">SGP5-SGP5p</strain>
        <tissue evidence="9">Aerial part</tissue>
    </source>
</reference>
<evidence type="ECO:0000256" key="2">
    <source>
        <dbReference type="ARBA" id="ARBA00022473"/>
    </source>
</evidence>
<feature type="domain" description="WWE" evidence="6">
    <location>
        <begin position="66"/>
        <end position="141"/>
    </location>
</feature>
<sequence>MEQPLVRPNSGGFGPVHVGTATTSRTKKNGSQSQTLTVDVPLRIQREKNPHWSCYQNSVSSQSMHQNYKNFKSSGSPARLMQWTNGAWVELSGDALSRAKSAFLEQRPMVEVKIDGNDYIFDFFRMLQIDVGSGLQRSIAWIDVKGDCYFPKFFVDESLVDDDDDHEGVDASCDEAPKIEIEIKIDADNCKDNDNGSRRNKRKVKEGKLEADNEDTANSSCNNGKVGNSKRQRLVVPAGANPAPSAWPNAKLLSEGERSYSVVRHLFMNGMKRVDPNVRITSIHQFDRSGRMEKARWEIFQTHMRTMEAVRGRSNTVFAWHGTTNNDVLHILARGFGRPSKVSGSRAHGDGVYFSPARLPHLSDMLSDVDHNGEKHLVFCRVVLGNPEKIEAGSQQCEPSSPAFDSGADDLLNPKWYIVWSRNMNTHILPECIVSYKCSSCQNGETMGVELLNWIPNGSGLVVAKLFSKLGSLLPAPKVEELKALCMTYKAGKMAKDLFIKELKFVVGSEMLRYAISEIQSSN</sequence>
<dbReference type="AlphaFoldDB" id="A0A9Q1L2C9"/>
<dbReference type="Pfam" id="PF12174">
    <property type="entry name" value="RST"/>
    <property type="match status" value="1"/>
</dbReference>
<dbReference type="Gene3D" id="3.90.228.10">
    <property type="match status" value="1"/>
</dbReference>
<dbReference type="InterPro" id="IPR037197">
    <property type="entry name" value="WWE_dom_sf"/>
</dbReference>
<protein>
    <recommendedName>
        <fullName evidence="11">Poly [ADP-ribose] polymerase</fullName>
    </recommendedName>
</protein>
<dbReference type="InterPro" id="IPR022003">
    <property type="entry name" value="RST"/>
</dbReference>
<evidence type="ECO:0000256" key="5">
    <source>
        <dbReference type="SAM" id="MobiDB-lite"/>
    </source>
</evidence>
<feature type="region of interest" description="Disordered" evidence="5">
    <location>
        <begin position="190"/>
        <end position="227"/>
    </location>
</feature>
<dbReference type="SUPFAM" id="SSF117839">
    <property type="entry name" value="WWE domain"/>
    <property type="match status" value="1"/>
</dbReference>
<proteinExistence type="predicted"/>
<evidence type="ECO:0000256" key="3">
    <source>
        <dbReference type="ARBA" id="ARBA00023016"/>
    </source>
</evidence>
<dbReference type="OrthoDB" id="6133115at2759"/>
<dbReference type="PANTHER" id="PTHR32263">
    <property type="entry name" value="INACTIVE POLY [ADP-RIBOSE] POLYMERASE SRO4-RELATED"/>
    <property type="match status" value="1"/>
</dbReference>
<dbReference type="PROSITE" id="PS50918">
    <property type="entry name" value="WWE"/>
    <property type="match status" value="1"/>
</dbReference>
<keyword evidence="10" id="KW-1185">Reference proteome</keyword>